<accession>A0A9Q1UZ43</accession>
<evidence type="ECO:0000313" key="3">
    <source>
        <dbReference type="Proteomes" id="UP000037540"/>
    </source>
</evidence>
<dbReference type="InterPro" id="IPR043504">
    <property type="entry name" value="Peptidase_S1_PA_chymotrypsin"/>
</dbReference>
<organism evidence="2 3">
    <name type="scientific">Clostridium botulinum</name>
    <dbReference type="NCBI Taxonomy" id="1491"/>
    <lineage>
        <taxon>Bacteria</taxon>
        <taxon>Bacillati</taxon>
        <taxon>Bacillota</taxon>
        <taxon>Clostridia</taxon>
        <taxon>Eubacteriales</taxon>
        <taxon>Clostridiaceae</taxon>
        <taxon>Clostridium</taxon>
    </lineage>
</organism>
<comment type="caution">
    <text evidence="2">The sequence shown here is derived from an EMBL/GenBank/DDBJ whole genome shotgun (WGS) entry which is preliminary data.</text>
</comment>
<proteinExistence type="predicted"/>
<sequence>MCSLTEKILYISNMEYKFFLNKANVIGVGLGYKIKNGFCYYKECIKIFVTKKIAENKLSDNDLVPKCFKGIETDVNEIGFQSMYSLRDRKRPVTGGYNISPTIGAESGTLGCIVTDGKYYYVLSNNHILASNGKTPINCPIIQPSRKYKGKDPNDIIANLSKYIIIKKSTPTEVEENFVDCAIAKITRRSYISTKITFLGRIKGTKAPRLYEKVQKVGCTTELTQGQISSIGTTIITDIMEEQTLFKNQIITNKMASGGDSGSILLDKNMNAIGLLMSGGSSSNTYNPISAVLDSLNVKIVVG</sequence>
<reference evidence="2 3" key="1">
    <citation type="submission" date="2015-07" db="EMBL/GenBank/DDBJ databases">
        <title>Draft genome sequences of 17 French Clostridium botulinum group III.</title>
        <authorList>
            <person name="Woudstra C."/>
            <person name="Le Marechal C."/>
            <person name="Souillard R."/>
            <person name="Bayon-Auboyer M.-H."/>
            <person name="Dessouter D."/>
            <person name="Fach P."/>
        </authorList>
    </citation>
    <scope>NUCLEOTIDE SEQUENCE [LARGE SCALE GENOMIC DNA]</scope>
    <source>
        <strain evidence="2 3">12LNRI-CD</strain>
    </source>
</reference>
<dbReference type="Gene3D" id="2.40.10.10">
    <property type="entry name" value="Trypsin-like serine proteases"/>
    <property type="match status" value="1"/>
</dbReference>
<dbReference type="Pfam" id="PF25608">
    <property type="entry name" value="NAL1_N"/>
    <property type="match status" value="1"/>
</dbReference>
<dbReference type="EMBL" id="LGVR01000034">
    <property type="protein sequence ID" value="KOA87874.1"/>
    <property type="molecule type" value="Genomic_DNA"/>
</dbReference>
<evidence type="ECO:0000259" key="1">
    <source>
        <dbReference type="Pfam" id="PF25608"/>
    </source>
</evidence>
<evidence type="ECO:0000313" key="2">
    <source>
        <dbReference type="EMBL" id="KOA87874.1"/>
    </source>
</evidence>
<dbReference type="SUPFAM" id="SSF50494">
    <property type="entry name" value="Trypsin-like serine proteases"/>
    <property type="match status" value="1"/>
</dbReference>
<dbReference type="RefSeq" id="WP_013725118.1">
    <property type="nucleotide sequence ID" value="NZ_LGVO01000008.1"/>
</dbReference>
<protein>
    <recommendedName>
        <fullName evidence="1">Nal1 N-terminal domain-containing protein</fullName>
    </recommendedName>
</protein>
<dbReference type="InterPro" id="IPR009003">
    <property type="entry name" value="Peptidase_S1_PA"/>
</dbReference>
<gene>
    <name evidence="2" type="ORF">ADU74_07010</name>
</gene>
<dbReference type="OrthoDB" id="104542at2"/>
<feature type="domain" description="Nal1 N-terminal" evidence="1">
    <location>
        <begin position="11"/>
        <end position="71"/>
    </location>
</feature>
<dbReference type="InterPro" id="IPR057905">
    <property type="entry name" value="Nal1_N"/>
</dbReference>
<name>A0A9Q1UZ43_CLOBO</name>
<dbReference type="AlphaFoldDB" id="A0A9Q1UZ43"/>
<dbReference type="Proteomes" id="UP000037540">
    <property type="component" value="Unassembled WGS sequence"/>
</dbReference>